<reference evidence="1" key="1">
    <citation type="submission" date="2021-06" db="EMBL/GenBank/DDBJ databases">
        <authorList>
            <person name="Kallberg Y."/>
            <person name="Tangrot J."/>
            <person name="Rosling A."/>
        </authorList>
    </citation>
    <scope>NUCLEOTIDE SEQUENCE</scope>
    <source>
        <strain evidence="1">MA461A</strain>
    </source>
</reference>
<dbReference type="EMBL" id="CAJVQC010007538">
    <property type="protein sequence ID" value="CAG8580667.1"/>
    <property type="molecule type" value="Genomic_DNA"/>
</dbReference>
<accession>A0ACA9MAW3</accession>
<sequence length="122" mass="14551">MAAYFESQCFIAKEKKVECDERFDIYSLGVLLWELTSRTHPFSDLTNYAIAMKISHDYREEVILSTPQEYADIYEKCWSSEPEIHPQLNNILLNLDRLILEHKKKQQEEQKKLKKIKEKAKQ</sequence>
<organism evidence="1 2">
    <name type="scientific">Racocetra persica</name>
    <dbReference type="NCBI Taxonomy" id="160502"/>
    <lineage>
        <taxon>Eukaryota</taxon>
        <taxon>Fungi</taxon>
        <taxon>Fungi incertae sedis</taxon>
        <taxon>Mucoromycota</taxon>
        <taxon>Glomeromycotina</taxon>
        <taxon>Glomeromycetes</taxon>
        <taxon>Diversisporales</taxon>
        <taxon>Gigasporaceae</taxon>
        <taxon>Racocetra</taxon>
    </lineage>
</organism>
<evidence type="ECO:0000313" key="2">
    <source>
        <dbReference type="Proteomes" id="UP000789920"/>
    </source>
</evidence>
<name>A0ACA9MAW3_9GLOM</name>
<proteinExistence type="predicted"/>
<feature type="non-terminal residue" evidence="1">
    <location>
        <position position="122"/>
    </location>
</feature>
<keyword evidence="2" id="KW-1185">Reference proteome</keyword>
<evidence type="ECO:0000313" key="1">
    <source>
        <dbReference type="EMBL" id="CAG8580667.1"/>
    </source>
</evidence>
<comment type="caution">
    <text evidence="1">The sequence shown here is derived from an EMBL/GenBank/DDBJ whole genome shotgun (WGS) entry which is preliminary data.</text>
</comment>
<gene>
    <name evidence="1" type="ORF">RPERSI_LOCUS5132</name>
</gene>
<dbReference type="Proteomes" id="UP000789920">
    <property type="component" value="Unassembled WGS sequence"/>
</dbReference>
<protein>
    <submittedName>
        <fullName evidence="1">34729_t:CDS:1</fullName>
    </submittedName>
</protein>